<dbReference type="Proteomes" id="UP000031512">
    <property type="component" value="Unassembled WGS sequence"/>
</dbReference>
<evidence type="ECO:0000313" key="2">
    <source>
        <dbReference type="Proteomes" id="UP000031512"/>
    </source>
</evidence>
<name>L1LB51_THEEQ</name>
<dbReference type="InterPro" id="IPR012677">
    <property type="entry name" value="Nucleotide-bd_a/b_plait_sf"/>
</dbReference>
<dbReference type="VEuPathDB" id="PiroplasmaDB:BEWA_048450"/>
<dbReference type="eggNOG" id="ENOG502S7B2">
    <property type="taxonomic scope" value="Eukaryota"/>
</dbReference>
<organism evidence="1 2">
    <name type="scientific">Theileria equi strain WA</name>
    <dbReference type="NCBI Taxonomy" id="1537102"/>
    <lineage>
        <taxon>Eukaryota</taxon>
        <taxon>Sar</taxon>
        <taxon>Alveolata</taxon>
        <taxon>Apicomplexa</taxon>
        <taxon>Aconoidasida</taxon>
        <taxon>Piroplasmida</taxon>
        <taxon>Theileriidae</taxon>
        <taxon>Theileria</taxon>
    </lineage>
</organism>
<evidence type="ECO:0000313" key="1">
    <source>
        <dbReference type="EMBL" id="EKX72378.1"/>
    </source>
</evidence>
<dbReference type="GO" id="GO:0003676">
    <property type="term" value="F:nucleic acid binding"/>
    <property type="evidence" value="ECO:0007669"/>
    <property type="project" value="InterPro"/>
</dbReference>
<accession>L1LB51</accession>
<dbReference type="Gene3D" id="3.30.70.330">
    <property type="match status" value="1"/>
</dbReference>
<gene>
    <name evidence="1" type="ORF">BEWA_048450</name>
</gene>
<comment type="caution">
    <text evidence="1">The sequence shown here is derived from an EMBL/GenBank/DDBJ whole genome shotgun (WGS) entry which is preliminary data.</text>
</comment>
<dbReference type="GeneID" id="15805085"/>
<proteinExistence type="predicted"/>
<evidence type="ECO:0008006" key="3">
    <source>
        <dbReference type="Google" id="ProtNLM"/>
    </source>
</evidence>
<dbReference type="SUPFAM" id="SSF54928">
    <property type="entry name" value="RNA-binding domain, RBD"/>
    <property type="match status" value="1"/>
</dbReference>
<dbReference type="OrthoDB" id="360590at2759"/>
<dbReference type="InterPro" id="IPR035979">
    <property type="entry name" value="RBD_domain_sf"/>
</dbReference>
<dbReference type="AlphaFoldDB" id="L1LB51"/>
<keyword evidence="2" id="KW-1185">Reference proteome</keyword>
<dbReference type="KEGG" id="beq:BEWA_048450"/>
<dbReference type="EMBL" id="ACOU01000007">
    <property type="protein sequence ID" value="EKX72378.1"/>
    <property type="molecule type" value="Genomic_DNA"/>
</dbReference>
<reference evidence="1 2" key="1">
    <citation type="journal article" date="2012" name="BMC Genomics">
        <title>Comparative genomic analysis and phylogenetic position of Theileria equi.</title>
        <authorList>
            <person name="Kappmeyer L.S."/>
            <person name="Thiagarajan M."/>
            <person name="Herndon D.R."/>
            <person name="Ramsay J.D."/>
            <person name="Caler E."/>
            <person name="Djikeng A."/>
            <person name="Gillespie J.J."/>
            <person name="Lau A.O."/>
            <person name="Roalson E.H."/>
            <person name="Silva J.C."/>
            <person name="Silva M.G."/>
            <person name="Suarez C.E."/>
            <person name="Ueti M.W."/>
            <person name="Nene V.M."/>
            <person name="Mealey R.H."/>
            <person name="Knowles D.P."/>
            <person name="Brayton K.A."/>
        </authorList>
    </citation>
    <scope>NUCLEOTIDE SEQUENCE [LARGE SCALE GENOMIC DNA]</scope>
    <source>
        <strain evidence="1 2">WA</strain>
    </source>
</reference>
<dbReference type="RefSeq" id="XP_004831830.1">
    <property type="nucleotide sequence ID" value="XM_004831773.1"/>
</dbReference>
<sequence length="111" mass="12169">MFSLPLPDGYDPGSTIIVDGFPSSFSVNDCKNFLSWFGPIIYIDKLTHPDGAFCYVVVFASPVHAEQMLKLKTIAIDSGNTKITVQTPQEMESIWNTVGDMFNNAGSVSLM</sequence>
<protein>
    <recommendedName>
        <fullName evidence="3">RRM domain-containing protein</fullName>
    </recommendedName>
</protein>